<feature type="coiled-coil region" evidence="1">
    <location>
        <begin position="208"/>
        <end position="235"/>
    </location>
</feature>
<reference evidence="3 4" key="1">
    <citation type="submission" date="2018-05" db="EMBL/GenBank/DDBJ databases">
        <title>Reference genomes for bee gut microbiota database.</title>
        <authorList>
            <person name="Ellegaard K.M."/>
        </authorList>
    </citation>
    <scope>NUCLEOTIDE SEQUENCE [LARGE SCALE GENOMIC DNA]</scope>
    <source>
        <strain evidence="3 4">ESL0284</strain>
    </source>
</reference>
<comment type="caution">
    <text evidence="3">The sequence shown here is derived from an EMBL/GenBank/DDBJ whole genome shotgun (WGS) entry which is preliminary data.</text>
</comment>
<dbReference type="EMBL" id="QGLT01000008">
    <property type="protein sequence ID" value="PXY98668.1"/>
    <property type="molecule type" value="Genomic_DNA"/>
</dbReference>
<accession>A0A318MZY3</accession>
<organism evidence="3 4">
    <name type="scientific">Commensalibacter melissae</name>
    <dbReference type="NCBI Taxonomy" id="2070537"/>
    <lineage>
        <taxon>Bacteria</taxon>
        <taxon>Pseudomonadati</taxon>
        <taxon>Pseudomonadota</taxon>
        <taxon>Alphaproteobacteria</taxon>
        <taxon>Acetobacterales</taxon>
        <taxon>Acetobacteraceae</taxon>
    </lineage>
</organism>
<gene>
    <name evidence="3" type="ORF">DK869_08665</name>
</gene>
<evidence type="ECO:0000313" key="4">
    <source>
        <dbReference type="Proteomes" id="UP000247565"/>
    </source>
</evidence>
<keyword evidence="4" id="KW-1185">Reference proteome</keyword>
<feature type="region of interest" description="Disordered" evidence="2">
    <location>
        <begin position="307"/>
        <end position="326"/>
    </location>
</feature>
<evidence type="ECO:0000256" key="2">
    <source>
        <dbReference type="SAM" id="MobiDB-lite"/>
    </source>
</evidence>
<protein>
    <recommendedName>
        <fullName evidence="5">Mobilization protein</fullName>
    </recommendedName>
</protein>
<dbReference type="Proteomes" id="UP000247565">
    <property type="component" value="Unassembled WGS sequence"/>
</dbReference>
<evidence type="ECO:0008006" key="5">
    <source>
        <dbReference type="Google" id="ProtNLM"/>
    </source>
</evidence>
<proteinExistence type="predicted"/>
<dbReference type="AlphaFoldDB" id="A0A318MZY3"/>
<feature type="compositionally biased region" description="Polar residues" evidence="2">
    <location>
        <begin position="314"/>
        <end position="325"/>
    </location>
</feature>
<evidence type="ECO:0000313" key="3">
    <source>
        <dbReference type="EMBL" id="PXY98668.1"/>
    </source>
</evidence>
<keyword evidence="1" id="KW-0175">Coiled coil</keyword>
<name>A0A318MZY3_9PROT</name>
<evidence type="ECO:0000256" key="1">
    <source>
        <dbReference type="SAM" id="Coils"/>
    </source>
</evidence>
<sequence>MPRQWRVRTPIVLGACLLRKQIYQKKTRKPLCRSLRELLGWVNAEQYNICWIEHTDKGRLELNFFVPNVELSTGKRLNLYYDCADRHLAESFKKAVNLEYGLTSPDDPQKCQTVSIDKPLPKNTKDAIAALNGLIEHEFSQGNIQNRQDVIACFEKNGFEISRQGKDYLSIKNENGRNVRLKGAFYEQFFEADKARRAIAEAERGGNRESHRGEVEQAREQLQQSVKAKLRENRQRFKKPGRESKSKIAQAIQATDALCRGDRNSFGVGSVVSGLSSERLLGQDERMEVVGRDIQIPKPEHSIQQMHDGRQDNENMCSSRPTIQRSGMGKQYESFNDKGGLNEPDYEAVARGIERAKRDRQERVARYYKDAQAEHERCRTEARSRVAANQRAIEQVRTRKSGIKELAQKLFERIRVTVQKKIEQHRVKLYNKTYIKF</sequence>